<dbReference type="GO" id="GO:0006508">
    <property type="term" value="P:proteolysis"/>
    <property type="evidence" value="ECO:0007669"/>
    <property type="project" value="UniProtKB-KW"/>
</dbReference>
<keyword evidence="7" id="KW-0456">Lyase</keyword>
<evidence type="ECO:0000256" key="1">
    <source>
        <dbReference type="ARBA" id="ARBA00008136"/>
    </source>
</evidence>
<dbReference type="OrthoDB" id="2111841at2759"/>
<accession>A0A4S4KBX9</accession>
<dbReference type="InterPro" id="IPR036590">
    <property type="entry name" value="SRAP-like"/>
</dbReference>
<evidence type="ECO:0000256" key="8">
    <source>
        <dbReference type="SAM" id="MobiDB-lite"/>
    </source>
</evidence>
<keyword evidence="5" id="KW-0190">Covalent protein-DNA linkage</keyword>
<protein>
    <recommendedName>
        <fullName evidence="11">DUF159-domain-containing protein</fullName>
    </recommendedName>
</protein>
<comment type="similarity">
    <text evidence="1">Belongs to the SOS response-associated peptidase family.</text>
</comment>
<keyword evidence="3" id="KW-0227">DNA damage</keyword>
<name>A0A4S4KBX9_9AGAM</name>
<dbReference type="GO" id="GO:0106300">
    <property type="term" value="P:protein-DNA covalent cross-linking repair"/>
    <property type="evidence" value="ECO:0007669"/>
    <property type="project" value="InterPro"/>
</dbReference>
<feature type="compositionally biased region" description="Polar residues" evidence="8">
    <location>
        <begin position="361"/>
        <end position="378"/>
    </location>
</feature>
<keyword evidence="10" id="KW-1185">Reference proteome</keyword>
<evidence type="ECO:0000256" key="2">
    <source>
        <dbReference type="ARBA" id="ARBA00022670"/>
    </source>
</evidence>
<dbReference type="PANTHER" id="PTHR13604">
    <property type="entry name" value="DC12-RELATED"/>
    <property type="match status" value="1"/>
</dbReference>
<comment type="caution">
    <text evidence="9">The sequence shown here is derived from an EMBL/GenBank/DDBJ whole genome shotgun (WGS) entry which is preliminary data.</text>
</comment>
<dbReference type="EMBL" id="SGPK01001012">
    <property type="protein sequence ID" value="THG95130.1"/>
    <property type="molecule type" value="Genomic_DNA"/>
</dbReference>
<evidence type="ECO:0000256" key="7">
    <source>
        <dbReference type="ARBA" id="ARBA00023239"/>
    </source>
</evidence>
<evidence type="ECO:0000313" key="9">
    <source>
        <dbReference type="EMBL" id="THG95130.1"/>
    </source>
</evidence>
<sequence length="387" mass="42765">MCGRFALGVPRQRLFQAVREEHPHLDLDQWVDEDAFQPRFNVAPRSRSPVIRRHNTSDDGPATDSEDNQDQEDASQPANPRSPSRRAVMHTMKWGLIPHWSKHEDTNLNTINAKGENLVEGGGMWNSIKGKKRCAVVCQGYYEWLKKGKDRLPHFTKHKDGKLMFLAGLYDKVTLEGSIEPLWTFTIVTTDANKQLSWLHDRMPVVLSTQAQLDAWLDTSSQTWSERAARVIRPHSSNATRSLECYAVPTDVGKVGAESATFIEPVAKRRDGIQAMFAKQSKTAASLKVAETEAPAGESSGSAKDFGVGSSGKRRRESPQPTGQREPSIEVLDSPPPAAKKIHVAREENDRVVAQSEKSKSSLPGSPVTASKTTNKIAQLSPVCSLP</sequence>
<dbReference type="PANTHER" id="PTHR13604:SF0">
    <property type="entry name" value="ABASIC SITE PROCESSING PROTEIN HMCES"/>
    <property type="match status" value="1"/>
</dbReference>
<dbReference type="GO" id="GO:0003697">
    <property type="term" value="F:single-stranded DNA binding"/>
    <property type="evidence" value="ECO:0007669"/>
    <property type="project" value="InterPro"/>
</dbReference>
<evidence type="ECO:0000256" key="6">
    <source>
        <dbReference type="ARBA" id="ARBA00023125"/>
    </source>
</evidence>
<keyword evidence="4" id="KW-0378">Hydrolase</keyword>
<proteinExistence type="inferred from homology"/>
<feature type="compositionally biased region" description="Acidic residues" evidence="8">
    <location>
        <begin position="64"/>
        <end position="73"/>
    </location>
</feature>
<dbReference type="GO" id="GO:0008233">
    <property type="term" value="F:peptidase activity"/>
    <property type="evidence" value="ECO:0007669"/>
    <property type="project" value="UniProtKB-KW"/>
</dbReference>
<dbReference type="SUPFAM" id="SSF143081">
    <property type="entry name" value="BB1717-like"/>
    <property type="match status" value="1"/>
</dbReference>
<feature type="region of interest" description="Disordered" evidence="8">
    <location>
        <begin position="293"/>
        <end position="387"/>
    </location>
</feature>
<evidence type="ECO:0000256" key="4">
    <source>
        <dbReference type="ARBA" id="ARBA00022801"/>
    </source>
</evidence>
<feature type="region of interest" description="Disordered" evidence="8">
    <location>
        <begin position="41"/>
        <end position="86"/>
    </location>
</feature>
<evidence type="ECO:0008006" key="11">
    <source>
        <dbReference type="Google" id="ProtNLM"/>
    </source>
</evidence>
<keyword evidence="2" id="KW-0645">Protease</keyword>
<dbReference type="InterPro" id="IPR003738">
    <property type="entry name" value="SRAP"/>
</dbReference>
<evidence type="ECO:0000313" key="10">
    <source>
        <dbReference type="Proteomes" id="UP000308199"/>
    </source>
</evidence>
<organism evidence="9 10">
    <name type="scientific">Phellinidium pouzarii</name>
    <dbReference type="NCBI Taxonomy" id="167371"/>
    <lineage>
        <taxon>Eukaryota</taxon>
        <taxon>Fungi</taxon>
        <taxon>Dikarya</taxon>
        <taxon>Basidiomycota</taxon>
        <taxon>Agaricomycotina</taxon>
        <taxon>Agaricomycetes</taxon>
        <taxon>Hymenochaetales</taxon>
        <taxon>Hymenochaetaceae</taxon>
        <taxon>Phellinidium</taxon>
    </lineage>
</organism>
<evidence type="ECO:0000256" key="5">
    <source>
        <dbReference type="ARBA" id="ARBA00023124"/>
    </source>
</evidence>
<dbReference type="Gene3D" id="3.90.1680.10">
    <property type="entry name" value="SOS response associated peptidase-like"/>
    <property type="match status" value="1"/>
</dbReference>
<gene>
    <name evidence="9" type="ORF">EW145_g8018</name>
</gene>
<dbReference type="AlphaFoldDB" id="A0A4S4KBX9"/>
<keyword evidence="6" id="KW-0238">DNA-binding</keyword>
<evidence type="ECO:0000256" key="3">
    <source>
        <dbReference type="ARBA" id="ARBA00022763"/>
    </source>
</evidence>
<dbReference type="Pfam" id="PF02586">
    <property type="entry name" value="SRAP"/>
    <property type="match status" value="1"/>
</dbReference>
<reference evidence="9 10" key="1">
    <citation type="submission" date="2019-02" db="EMBL/GenBank/DDBJ databases">
        <title>Genome sequencing of the rare red list fungi Phellinidium pouzarii.</title>
        <authorList>
            <person name="Buettner E."/>
            <person name="Kellner H."/>
        </authorList>
    </citation>
    <scope>NUCLEOTIDE SEQUENCE [LARGE SCALE GENOMIC DNA]</scope>
    <source>
        <strain evidence="9 10">DSM 108285</strain>
    </source>
</reference>
<dbReference type="GO" id="GO:0016829">
    <property type="term" value="F:lyase activity"/>
    <property type="evidence" value="ECO:0007669"/>
    <property type="project" value="UniProtKB-KW"/>
</dbReference>
<dbReference type="Proteomes" id="UP000308199">
    <property type="component" value="Unassembled WGS sequence"/>
</dbReference>